<dbReference type="SUPFAM" id="SSF53474">
    <property type="entry name" value="alpha/beta-Hydrolases"/>
    <property type="match status" value="1"/>
</dbReference>
<dbReference type="InterPro" id="IPR000675">
    <property type="entry name" value="Cutinase/axe"/>
</dbReference>
<feature type="compositionally biased region" description="Low complexity" evidence="2">
    <location>
        <begin position="69"/>
        <end position="80"/>
    </location>
</feature>
<dbReference type="Proteomes" id="UP000044602">
    <property type="component" value="Unassembled WGS sequence"/>
</dbReference>
<dbReference type="EMBL" id="CVQH01021445">
    <property type="protein sequence ID" value="CRK30654.1"/>
    <property type="molecule type" value="Genomic_DNA"/>
</dbReference>
<reference evidence="3 4" key="1">
    <citation type="submission" date="2015-05" db="EMBL/GenBank/DDBJ databases">
        <authorList>
            <person name="Wang D.B."/>
            <person name="Wang M."/>
        </authorList>
    </citation>
    <scope>NUCLEOTIDE SEQUENCE [LARGE SCALE GENOMIC DNA]</scope>
    <source>
        <strain evidence="3">VL1</strain>
    </source>
</reference>
<dbReference type="Gene3D" id="3.40.50.1820">
    <property type="entry name" value="alpha/beta hydrolase"/>
    <property type="match status" value="1"/>
</dbReference>
<protein>
    <submittedName>
        <fullName evidence="3">Uncharacterized protein</fullName>
    </submittedName>
</protein>
<evidence type="ECO:0000256" key="1">
    <source>
        <dbReference type="ARBA" id="ARBA00022801"/>
    </source>
</evidence>
<evidence type="ECO:0000256" key="2">
    <source>
        <dbReference type="SAM" id="MobiDB-lite"/>
    </source>
</evidence>
<dbReference type="GO" id="GO:0052689">
    <property type="term" value="F:carboxylic ester hydrolase activity"/>
    <property type="evidence" value="ECO:0007669"/>
    <property type="project" value="UniProtKB-ARBA"/>
</dbReference>
<dbReference type="Pfam" id="PF01083">
    <property type="entry name" value="Cutinase"/>
    <property type="match status" value="1"/>
</dbReference>
<keyword evidence="1" id="KW-0378">Hydrolase</keyword>
<accession>A0A0G4M8P3</accession>
<gene>
    <name evidence="3" type="ORF">BN1708_018516</name>
</gene>
<dbReference type="STRING" id="100787.A0A0G4M8P3"/>
<dbReference type="AlphaFoldDB" id="A0A0G4M8P3"/>
<keyword evidence="4" id="KW-1185">Reference proteome</keyword>
<feature type="non-terminal residue" evidence="3">
    <location>
        <position position="1"/>
    </location>
</feature>
<dbReference type="InterPro" id="IPR029058">
    <property type="entry name" value="AB_hydrolase_fold"/>
</dbReference>
<evidence type="ECO:0000313" key="4">
    <source>
        <dbReference type="Proteomes" id="UP000044602"/>
    </source>
</evidence>
<proteinExistence type="predicted"/>
<sequence length="104" mass="10659">EPYAPKIASWCDTGDVYCDRGNNTEIHGGYFALYDDDAVDFVVDRWNATLEEEAEAAASGTSGAPAQPSETGAAGGNNNESAAVGVRAGWGALAVGAMVGYLAL</sequence>
<feature type="region of interest" description="Disordered" evidence="2">
    <location>
        <begin position="53"/>
        <end position="80"/>
    </location>
</feature>
<evidence type="ECO:0000313" key="3">
    <source>
        <dbReference type="EMBL" id="CRK30654.1"/>
    </source>
</evidence>
<organism evidence="3 4">
    <name type="scientific">Verticillium longisporum</name>
    <name type="common">Verticillium dahliae var. longisporum</name>
    <dbReference type="NCBI Taxonomy" id="100787"/>
    <lineage>
        <taxon>Eukaryota</taxon>
        <taxon>Fungi</taxon>
        <taxon>Dikarya</taxon>
        <taxon>Ascomycota</taxon>
        <taxon>Pezizomycotina</taxon>
        <taxon>Sordariomycetes</taxon>
        <taxon>Hypocreomycetidae</taxon>
        <taxon>Glomerellales</taxon>
        <taxon>Plectosphaerellaceae</taxon>
        <taxon>Verticillium</taxon>
    </lineage>
</organism>
<name>A0A0G4M8P3_VERLO</name>